<name>A0A927H9E6_9BACL</name>
<evidence type="ECO:0000256" key="5">
    <source>
        <dbReference type="ARBA" id="ARBA00022806"/>
    </source>
</evidence>
<dbReference type="GO" id="GO:0005524">
    <property type="term" value="F:ATP binding"/>
    <property type="evidence" value="ECO:0007669"/>
    <property type="project" value="UniProtKB-KW"/>
</dbReference>
<accession>A0A927H9E6</accession>
<keyword evidence="7" id="KW-0067">ATP-binding</keyword>
<dbReference type="InterPro" id="IPR027417">
    <property type="entry name" value="P-loop_NTPase"/>
</dbReference>
<dbReference type="SUPFAM" id="SSF52980">
    <property type="entry name" value="Restriction endonuclease-like"/>
    <property type="match status" value="1"/>
</dbReference>
<protein>
    <submittedName>
        <fullName evidence="11">PD-(D/E)XK nuclease family protein</fullName>
    </submittedName>
</protein>
<keyword evidence="12" id="KW-1185">Reference proteome</keyword>
<reference evidence="11" key="1">
    <citation type="submission" date="2020-09" db="EMBL/GenBank/DDBJ databases">
        <title>A novel bacterium of genus Paenibacillus, isolated from South China Sea.</title>
        <authorList>
            <person name="Huang H."/>
            <person name="Mo K."/>
            <person name="Hu Y."/>
        </authorList>
    </citation>
    <scope>NUCLEOTIDE SEQUENCE</scope>
    <source>
        <strain evidence="11">IB182493</strain>
    </source>
</reference>
<dbReference type="AlphaFoldDB" id="A0A927H9E6"/>
<dbReference type="InterPro" id="IPR038726">
    <property type="entry name" value="PDDEXK_AddAB-type"/>
</dbReference>
<dbReference type="InterPro" id="IPR011604">
    <property type="entry name" value="PDDEXK-like_dom_sf"/>
</dbReference>
<keyword evidence="1" id="KW-0540">Nuclease</keyword>
<evidence type="ECO:0000256" key="7">
    <source>
        <dbReference type="ARBA" id="ARBA00022840"/>
    </source>
</evidence>
<organism evidence="11 12">
    <name type="scientific">Paenibacillus arenilitoris</name>
    <dbReference type="NCBI Taxonomy" id="2772299"/>
    <lineage>
        <taxon>Bacteria</taxon>
        <taxon>Bacillati</taxon>
        <taxon>Bacillota</taxon>
        <taxon>Bacilli</taxon>
        <taxon>Bacillales</taxon>
        <taxon>Paenibacillaceae</taxon>
        <taxon>Paenibacillus</taxon>
    </lineage>
</organism>
<evidence type="ECO:0000259" key="10">
    <source>
        <dbReference type="Pfam" id="PF12705"/>
    </source>
</evidence>
<proteinExistence type="predicted"/>
<dbReference type="Proteomes" id="UP000632125">
    <property type="component" value="Unassembled WGS sequence"/>
</dbReference>
<dbReference type="RefSeq" id="WP_190867349.1">
    <property type="nucleotide sequence ID" value="NZ_JACXIY010000051.1"/>
</dbReference>
<dbReference type="InterPro" id="IPR011335">
    <property type="entry name" value="Restrct_endonuc-II-like"/>
</dbReference>
<keyword evidence="2" id="KW-0547">Nucleotide-binding</keyword>
<keyword evidence="5" id="KW-0347">Helicase</keyword>
<evidence type="ECO:0000256" key="6">
    <source>
        <dbReference type="ARBA" id="ARBA00022839"/>
    </source>
</evidence>
<evidence type="ECO:0000256" key="3">
    <source>
        <dbReference type="ARBA" id="ARBA00022763"/>
    </source>
</evidence>
<evidence type="ECO:0000313" key="11">
    <source>
        <dbReference type="EMBL" id="MBD2872552.1"/>
    </source>
</evidence>
<dbReference type="SUPFAM" id="SSF52540">
    <property type="entry name" value="P-loop containing nucleoside triphosphate hydrolases"/>
    <property type="match status" value="1"/>
</dbReference>
<evidence type="ECO:0000313" key="12">
    <source>
        <dbReference type="Proteomes" id="UP000632125"/>
    </source>
</evidence>
<evidence type="ECO:0000256" key="9">
    <source>
        <dbReference type="ARBA" id="ARBA00023204"/>
    </source>
</evidence>
<feature type="domain" description="PD-(D/E)XK endonuclease-like" evidence="10">
    <location>
        <begin position="667"/>
        <end position="933"/>
    </location>
</feature>
<evidence type="ECO:0000256" key="8">
    <source>
        <dbReference type="ARBA" id="ARBA00023125"/>
    </source>
</evidence>
<gene>
    <name evidence="11" type="ORF">IDH41_28625</name>
</gene>
<evidence type="ECO:0000256" key="1">
    <source>
        <dbReference type="ARBA" id="ARBA00022722"/>
    </source>
</evidence>
<dbReference type="EMBL" id="JACXIY010000051">
    <property type="protein sequence ID" value="MBD2872552.1"/>
    <property type="molecule type" value="Genomic_DNA"/>
</dbReference>
<dbReference type="Pfam" id="PF12705">
    <property type="entry name" value="PDDEXK_1"/>
    <property type="match status" value="1"/>
</dbReference>
<dbReference type="GO" id="GO:0003677">
    <property type="term" value="F:DNA binding"/>
    <property type="evidence" value="ECO:0007669"/>
    <property type="project" value="UniProtKB-KW"/>
</dbReference>
<keyword evidence="6" id="KW-0269">Exonuclease</keyword>
<evidence type="ECO:0000256" key="4">
    <source>
        <dbReference type="ARBA" id="ARBA00022801"/>
    </source>
</evidence>
<dbReference type="GO" id="GO:0004527">
    <property type="term" value="F:exonuclease activity"/>
    <property type="evidence" value="ECO:0007669"/>
    <property type="project" value="UniProtKB-KW"/>
</dbReference>
<comment type="caution">
    <text evidence="11">The sequence shown here is derived from an EMBL/GenBank/DDBJ whole genome shotgun (WGS) entry which is preliminary data.</text>
</comment>
<keyword evidence="9" id="KW-0234">DNA repair</keyword>
<evidence type="ECO:0000256" key="2">
    <source>
        <dbReference type="ARBA" id="ARBA00022741"/>
    </source>
</evidence>
<dbReference type="GO" id="GO:0004386">
    <property type="term" value="F:helicase activity"/>
    <property type="evidence" value="ECO:0007669"/>
    <property type="project" value="UniProtKB-KW"/>
</dbReference>
<keyword evidence="8" id="KW-0238">DNA-binding</keyword>
<dbReference type="Gene3D" id="3.90.320.10">
    <property type="match status" value="1"/>
</dbReference>
<keyword evidence="4" id="KW-0378">Hydrolase</keyword>
<keyword evidence="3" id="KW-0227">DNA damage</keyword>
<sequence length="963" mass="108700">MPSTRIQQLYAIIQQHGMERKLVIAGNHAEGHQWLEQVSRHFGSVLNTDVRTLEGWVLDRSKLLLAKKGLRYLPNTESKWIICRLLQESAAAGSDYLSGIVHTPGLTDVFHQAIMDLRESCVKAANLETEMFEHAVKGAFIKELLNRYEGWLKGSGLVDWAGLNEILGQSVETADIIVIDEPLLQSRLNRMLVHKLTAGNYAILSNPADWTQSDSSFPFETAEYFHATGALAEVREVMRRIVERKIPLDQVEIITSDYVRGAAAIYTAAASVSVPCTFAEGLPNGITNAGKAAKLYIDWLESDFQLEPIITATKQGKIRLHDDGEGAAASAKIIRALEKSGIGWGKERYGLLAKQAQSDGIPAEDASVLFRLNEVFDSLLSPLDEMALSSPEKLIRELCRFIEKHGVLHSAGDKETAEMLRSLEQAMHIAGGLKMKPELALRYVREEVDRLMVMAAALPKPGHIHVSSLGSGAQTGRGYTFIIGMSEDSWSPSMRQDPVLLDEERIRISVDLPVSSETAMQRMRQRNSRLGMIRSQCTLSYCSYELSEKKEQMPAYELLQQFRRTTRQTDADYERLKHVMGDGVRYVRSAPGAAADALEVWMRALLGSGSKLASARRLLFHAYPWLLRGARALQAKQKAPVSEYDGIVNTDRYPMRVPGDAGVTSAFSASMLERYGRCPLQFFYQYTLGIRPRETVVYDRTVWLDASQRGSLLHDIFDRYIGSLKDASHQLHKLHEIIDEIIMLYAERVPSPSEHIFLKEAESIRRDAAVFFAYERQRMTLPVFTELQLHKDGEPLALRLSEEWNLPIRGFVDRVDEIAPHRYKIFDYKTGNPGKFRPNDCFSDGTQLQLPLYGLAVEQWMRETGYDREAQIVESAYVFPTERGMGEEVSRPQYRREELKDLVRAMTDSMKQGLFPPTSDSKNCTWCDYKEACGSQAEQFKAKRDAPENAAKLERLLEVQRFA</sequence>
<dbReference type="GO" id="GO:0006281">
    <property type="term" value="P:DNA repair"/>
    <property type="evidence" value="ECO:0007669"/>
    <property type="project" value="UniProtKB-KW"/>
</dbReference>